<comment type="caution">
    <text evidence="1">The sequence shown here is derived from an EMBL/GenBank/DDBJ whole genome shotgun (WGS) entry which is preliminary data.</text>
</comment>
<sequence length="117" mass="13484">MVKILKQYFPEQWARQERAYQRVRHFMKTRKILQDKPWLDFGGAFFAVAVKEGNSEIYHLDWSDDREALTWVTGLGTWKGGDLRLVELDVQVPMKEGEALCGCMRQLVHSGSPIVSG</sequence>
<dbReference type="AlphaFoldDB" id="A0A9W9DGE2"/>
<reference evidence="1" key="1">
    <citation type="submission" date="2022-08" db="EMBL/GenBank/DDBJ databases">
        <authorList>
            <consortium name="DOE Joint Genome Institute"/>
            <person name="Min B."/>
            <person name="Riley R."/>
            <person name="Sierra-Patev S."/>
            <person name="Naranjo-Ortiz M."/>
            <person name="Looney B."/>
            <person name="Konkel Z."/>
            <person name="Slot J.C."/>
            <person name="Sakamoto Y."/>
            <person name="Steenwyk J.L."/>
            <person name="Rokas A."/>
            <person name="Carro J."/>
            <person name="Camarero S."/>
            <person name="Ferreira P."/>
            <person name="Molpeceres G."/>
            <person name="Ruiz-Duenas F.J."/>
            <person name="Serrano A."/>
            <person name="Henrissat B."/>
            <person name="Drula E."/>
            <person name="Hughes K.W."/>
            <person name="Mata J.L."/>
            <person name="Ishikawa N.K."/>
            <person name="Vargas-Isla R."/>
            <person name="Ushijima S."/>
            <person name="Smith C.A."/>
            <person name="Ahrendt S."/>
            <person name="Andreopoulos W."/>
            <person name="He G."/>
            <person name="Labutti K."/>
            <person name="Lipzen A."/>
            <person name="Ng V."/>
            <person name="Sandor L."/>
            <person name="Barry K."/>
            <person name="Martinez A.T."/>
            <person name="Xiao Y."/>
            <person name="Gibbons J.G."/>
            <person name="Terashima K."/>
            <person name="Hibbett D.S."/>
            <person name="Grigoriev I.V."/>
        </authorList>
    </citation>
    <scope>NUCLEOTIDE SEQUENCE</scope>
    <source>
        <strain evidence="1">Sp2 HRB7682 ss15</strain>
    </source>
</reference>
<organism evidence="1 2">
    <name type="scientific">Lentinula lateritia</name>
    <dbReference type="NCBI Taxonomy" id="40482"/>
    <lineage>
        <taxon>Eukaryota</taxon>
        <taxon>Fungi</taxon>
        <taxon>Dikarya</taxon>
        <taxon>Basidiomycota</taxon>
        <taxon>Agaricomycotina</taxon>
        <taxon>Agaricomycetes</taxon>
        <taxon>Agaricomycetidae</taxon>
        <taxon>Agaricales</taxon>
        <taxon>Marasmiineae</taxon>
        <taxon>Omphalotaceae</taxon>
        <taxon>Lentinula</taxon>
    </lineage>
</organism>
<reference evidence="1" key="2">
    <citation type="journal article" date="2023" name="Proc. Natl. Acad. Sci. U.S.A.">
        <title>A global phylogenomic analysis of the shiitake genus Lentinula.</title>
        <authorList>
            <person name="Sierra-Patev S."/>
            <person name="Min B."/>
            <person name="Naranjo-Ortiz M."/>
            <person name="Looney B."/>
            <person name="Konkel Z."/>
            <person name="Slot J.C."/>
            <person name="Sakamoto Y."/>
            <person name="Steenwyk J.L."/>
            <person name="Rokas A."/>
            <person name="Carro J."/>
            <person name="Camarero S."/>
            <person name="Ferreira P."/>
            <person name="Molpeceres G."/>
            <person name="Ruiz-Duenas F.J."/>
            <person name="Serrano A."/>
            <person name="Henrissat B."/>
            <person name="Drula E."/>
            <person name="Hughes K.W."/>
            <person name="Mata J.L."/>
            <person name="Ishikawa N.K."/>
            <person name="Vargas-Isla R."/>
            <person name="Ushijima S."/>
            <person name="Smith C.A."/>
            <person name="Donoghue J."/>
            <person name="Ahrendt S."/>
            <person name="Andreopoulos W."/>
            <person name="He G."/>
            <person name="LaButti K."/>
            <person name="Lipzen A."/>
            <person name="Ng V."/>
            <person name="Riley R."/>
            <person name="Sandor L."/>
            <person name="Barry K."/>
            <person name="Martinez A.T."/>
            <person name="Xiao Y."/>
            <person name="Gibbons J.G."/>
            <person name="Terashima K."/>
            <person name="Grigoriev I.V."/>
            <person name="Hibbett D."/>
        </authorList>
    </citation>
    <scope>NUCLEOTIDE SEQUENCE</scope>
    <source>
        <strain evidence="1">Sp2 HRB7682 ss15</strain>
    </source>
</reference>
<accession>A0A9W9DGE2</accession>
<gene>
    <name evidence="1" type="ORF">C8J55DRAFT_461216</name>
</gene>
<protein>
    <submittedName>
        <fullName evidence="1">Uncharacterized protein</fullName>
    </submittedName>
</protein>
<dbReference type="Proteomes" id="UP001150238">
    <property type="component" value="Unassembled WGS sequence"/>
</dbReference>
<evidence type="ECO:0000313" key="2">
    <source>
        <dbReference type="Proteomes" id="UP001150238"/>
    </source>
</evidence>
<dbReference type="Gene3D" id="3.60.130.30">
    <property type="match status" value="1"/>
</dbReference>
<dbReference type="EMBL" id="JANVFS010000040">
    <property type="protein sequence ID" value="KAJ4467727.1"/>
    <property type="molecule type" value="Genomic_DNA"/>
</dbReference>
<feature type="non-terminal residue" evidence="1">
    <location>
        <position position="1"/>
    </location>
</feature>
<name>A0A9W9DGE2_9AGAR</name>
<proteinExistence type="predicted"/>
<evidence type="ECO:0000313" key="1">
    <source>
        <dbReference type="EMBL" id="KAJ4467727.1"/>
    </source>
</evidence>